<comment type="caution">
    <text evidence="3">The sequence shown here is derived from an EMBL/GenBank/DDBJ whole genome shotgun (WGS) entry which is preliminary data.</text>
</comment>
<organism evidence="3 4">
    <name type="scientific">Anaeromyces robustus</name>
    <dbReference type="NCBI Taxonomy" id="1754192"/>
    <lineage>
        <taxon>Eukaryota</taxon>
        <taxon>Fungi</taxon>
        <taxon>Fungi incertae sedis</taxon>
        <taxon>Chytridiomycota</taxon>
        <taxon>Chytridiomycota incertae sedis</taxon>
        <taxon>Neocallimastigomycetes</taxon>
        <taxon>Neocallimastigales</taxon>
        <taxon>Neocallimastigaceae</taxon>
        <taxon>Anaeromyces</taxon>
    </lineage>
</organism>
<dbReference type="Proteomes" id="UP000193944">
    <property type="component" value="Unassembled WGS sequence"/>
</dbReference>
<evidence type="ECO:0000256" key="2">
    <source>
        <dbReference type="SAM" id="SignalP"/>
    </source>
</evidence>
<feature type="signal peptide" evidence="2">
    <location>
        <begin position="1"/>
        <end position="20"/>
    </location>
</feature>
<reference evidence="3 4" key="2">
    <citation type="submission" date="2016-08" db="EMBL/GenBank/DDBJ databases">
        <title>Pervasive Adenine N6-methylation of Active Genes in Fungi.</title>
        <authorList>
            <consortium name="DOE Joint Genome Institute"/>
            <person name="Mondo S.J."/>
            <person name="Dannebaum R.O."/>
            <person name="Kuo R.C."/>
            <person name="Labutti K."/>
            <person name="Haridas S."/>
            <person name="Kuo A."/>
            <person name="Salamov A."/>
            <person name="Ahrendt S.R."/>
            <person name="Lipzen A."/>
            <person name="Sullivan W."/>
            <person name="Andreopoulos W.B."/>
            <person name="Clum A."/>
            <person name="Lindquist E."/>
            <person name="Daum C."/>
            <person name="Ramamoorthy G.K."/>
            <person name="Gryganskyi A."/>
            <person name="Culley D."/>
            <person name="Magnuson J.K."/>
            <person name="James T.Y."/>
            <person name="O'Malley M.A."/>
            <person name="Stajich J.E."/>
            <person name="Spatafora J.W."/>
            <person name="Visel A."/>
            <person name="Grigoriev I.V."/>
        </authorList>
    </citation>
    <scope>NUCLEOTIDE SEQUENCE [LARGE SCALE GENOMIC DNA]</scope>
    <source>
        <strain evidence="3 4">S4</strain>
    </source>
</reference>
<reference evidence="3 4" key="1">
    <citation type="submission" date="2016-08" db="EMBL/GenBank/DDBJ databases">
        <title>A Parts List for Fungal Cellulosomes Revealed by Comparative Genomics.</title>
        <authorList>
            <consortium name="DOE Joint Genome Institute"/>
            <person name="Haitjema C.H."/>
            <person name="Gilmore S.P."/>
            <person name="Henske J.K."/>
            <person name="Solomon K.V."/>
            <person name="De Groot R."/>
            <person name="Kuo A."/>
            <person name="Mondo S.J."/>
            <person name="Salamov A.A."/>
            <person name="Labutti K."/>
            <person name="Zhao Z."/>
            <person name="Chiniquy J."/>
            <person name="Barry K."/>
            <person name="Brewer H.M."/>
            <person name="Purvine S.O."/>
            <person name="Wright A.T."/>
            <person name="Boxma B."/>
            <person name="Van Alen T."/>
            <person name="Hackstein J.H."/>
            <person name="Baker S.E."/>
            <person name="Grigoriev I.V."/>
            <person name="O'Malley M.A."/>
        </authorList>
    </citation>
    <scope>NUCLEOTIDE SEQUENCE [LARGE SCALE GENOMIC DNA]</scope>
    <source>
        <strain evidence="3 4">S4</strain>
    </source>
</reference>
<sequence>MIYKNLLLFLFIILYQSLLTIQNKAYLTPYGRLYCDSNDCYKLNGERFSIKNCKKCRPITENDGTSIYIESSDNNNIDDDDDDDDDDDKENINIDNTLPVIYDMEFDRTPCYYYPPTNDNYKISYERTNPCQKLKYYQYYYYSTDFYLTLPEKKCYRDKKNDLILFLTDKGWCDPSCNIIKASDSNANCEK</sequence>
<keyword evidence="2" id="KW-0732">Signal</keyword>
<evidence type="ECO:0000313" key="4">
    <source>
        <dbReference type="Proteomes" id="UP000193944"/>
    </source>
</evidence>
<feature type="compositionally biased region" description="Acidic residues" evidence="1">
    <location>
        <begin position="76"/>
        <end position="89"/>
    </location>
</feature>
<feature type="region of interest" description="Disordered" evidence="1">
    <location>
        <begin position="67"/>
        <end position="90"/>
    </location>
</feature>
<dbReference type="AlphaFoldDB" id="A0A1Y1X0N4"/>
<evidence type="ECO:0000256" key="1">
    <source>
        <dbReference type="SAM" id="MobiDB-lite"/>
    </source>
</evidence>
<evidence type="ECO:0000313" key="3">
    <source>
        <dbReference type="EMBL" id="ORX79367.1"/>
    </source>
</evidence>
<feature type="chain" id="PRO_5012372589" evidence="2">
    <location>
        <begin position="21"/>
        <end position="191"/>
    </location>
</feature>
<protein>
    <submittedName>
        <fullName evidence="3">Uncharacterized protein</fullName>
    </submittedName>
</protein>
<proteinExistence type="predicted"/>
<accession>A0A1Y1X0N4</accession>
<keyword evidence="4" id="KW-1185">Reference proteome</keyword>
<dbReference type="EMBL" id="MCFG01000178">
    <property type="protein sequence ID" value="ORX79367.1"/>
    <property type="molecule type" value="Genomic_DNA"/>
</dbReference>
<gene>
    <name evidence="3" type="ORF">BCR32DRAFT_294503</name>
</gene>
<name>A0A1Y1X0N4_9FUNG</name>